<dbReference type="GeneID" id="120255489"/>
<evidence type="ECO:0000256" key="1">
    <source>
        <dbReference type="SAM" id="MobiDB-lite"/>
    </source>
</evidence>
<proteinExistence type="predicted"/>
<evidence type="ECO:0000313" key="2">
    <source>
        <dbReference type="Proteomes" id="UP001515500"/>
    </source>
</evidence>
<feature type="region of interest" description="Disordered" evidence="1">
    <location>
        <begin position="84"/>
        <end position="113"/>
    </location>
</feature>
<keyword evidence="2" id="KW-1185">Reference proteome</keyword>
<accession>A0AB40AW78</accession>
<dbReference type="AlphaFoldDB" id="A0AB40AW78"/>
<gene>
    <name evidence="3" type="primary">LOC120255489</name>
</gene>
<evidence type="ECO:0000313" key="3">
    <source>
        <dbReference type="RefSeq" id="XP_039119240.1"/>
    </source>
</evidence>
<protein>
    <submittedName>
        <fullName evidence="3">Uncharacterized protein LOC120255489</fullName>
    </submittedName>
</protein>
<name>A0AB40AW78_DIOCR</name>
<organism evidence="2 3">
    <name type="scientific">Dioscorea cayennensis subsp. rotundata</name>
    <name type="common">White Guinea yam</name>
    <name type="synonym">Dioscorea rotundata</name>
    <dbReference type="NCBI Taxonomy" id="55577"/>
    <lineage>
        <taxon>Eukaryota</taxon>
        <taxon>Viridiplantae</taxon>
        <taxon>Streptophyta</taxon>
        <taxon>Embryophyta</taxon>
        <taxon>Tracheophyta</taxon>
        <taxon>Spermatophyta</taxon>
        <taxon>Magnoliopsida</taxon>
        <taxon>Liliopsida</taxon>
        <taxon>Dioscoreales</taxon>
        <taxon>Dioscoreaceae</taxon>
        <taxon>Dioscorea</taxon>
    </lineage>
</organism>
<sequence>MEIYIKPSKALLDANLFAQIADFGLARFKSSIGNELQHDEEDVVEKPATTETYEKAKTQGGMRMNGFPELEECQWGGESLFPAGLRPDGAGIPRNIPPTVGLDRLSVDSETQRSSQKRLGKVLSSNDYVVEWICSEIKKSTTS</sequence>
<dbReference type="RefSeq" id="XP_039119240.1">
    <property type="nucleotide sequence ID" value="XM_039263306.1"/>
</dbReference>
<dbReference type="Proteomes" id="UP001515500">
    <property type="component" value="Unplaced"/>
</dbReference>
<reference evidence="3" key="1">
    <citation type="submission" date="2025-08" db="UniProtKB">
        <authorList>
            <consortium name="RefSeq"/>
        </authorList>
    </citation>
    <scope>IDENTIFICATION</scope>
</reference>